<reference evidence="2" key="1">
    <citation type="journal article" date="2023" name="Front. Plant Sci.">
        <title>Chromosomal-level genome assembly of Melastoma candidum provides insights into trichome evolution.</title>
        <authorList>
            <person name="Zhong Y."/>
            <person name="Wu W."/>
            <person name="Sun C."/>
            <person name="Zou P."/>
            <person name="Liu Y."/>
            <person name="Dai S."/>
            <person name="Zhou R."/>
        </authorList>
    </citation>
    <scope>NUCLEOTIDE SEQUENCE [LARGE SCALE GENOMIC DNA]</scope>
</reference>
<name>A0ACB9S1M2_9MYRT</name>
<protein>
    <submittedName>
        <fullName evidence="1">Uncharacterized protein</fullName>
    </submittedName>
</protein>
<proteinExistence type="predicted"/>
<keyword evidence="2" id="KW-1185">Reference proteome</keyword>
<organism evidence="1 2">
    <name type="scientific">Melastoma candidum</name>
    <dbReference type="NCBI Taxonomy" id="119954"/>
    <lineage>
        <taxon>Eukaryota</taxon>
        <taxon>Viridiplantae</taxon>
        <taxon>Streptophyta</taxon>
        <taxon>Embryophyta</taxon>
        <taxon>Tracheophyta</taxon>
        <taxon>Spermatophyta</taxon>
        <taxon>Magnoliopsida</taxon>
        <taxon>eudicotyledons</taxon>
        <taxon>Gunneridae</taxon>
        <taxon>Pentapetalae</taxon>
        <taxon>rosids</taxon>
        <taxon>malvids</taxon>
        <taxon>Myrtales</taxon>
        <taxon>Melastomataceae</taxon>
        <taxon>Melastomatoideae</taxon>
        <taxon>Melastomateae</taxon>
        <taxon>Melastoma</taxon>
    </lineage>
</organism>
<comment type="caution">
    <text evidence="1">The sequence shown here is derived from an EMBL/GenBank/DDBJ whole genome shotgun (WGS) entry which is preliminary data.</text>
</comment>
<gene>
    <name evidence="1" type="ORF">MLD38_002537</name>
</gene>
<evidence type="ECO:0000313" key="2">
    <source>
        <dbReference type="Proteomes" id="UP001057402"/>
    </source>
</evidence>
<sequence length="299" mass="33083">MSAFSRPNHHPTITSSSSASASLNGNGHSSSSSTTHACAACKYQRRKCQPDCVLAPYFPHDRQRQFQNAHRLFGVSNITKIIRNLSPAEKDEAMRTIIFQSDARASDPVLGCFRIVCDLQRQIEYCQAELEIVLRQLEICRAQAAASRIHLHVGGCEVVDDGEFPGLQYDFMVEGGHEEAVAAGDGYGSCGDQATTSLTDFNVAWTMQDPTLFAMPFDIVDNKQGYVNGCEDVKRFLGIADDREELEFDSIVNRRVEDAAEHQDPLHVRSEDESSCLQFVQDHDLKGAATLFTLTNCAN</sequence>
<accession>A0ACB9S1M2</accession>
<dbReference type="EMBL" id="CM042881">
    <property type="protein sequence ID" value="KAI4384371.1"/>
    <property type="molecule type" value="Genomic_DNA"/>
</dbReference>
<dbReference type="Proteomes" id="UP001057402">
    <property type="component" value="Chromosome 2"/>
</dbReference>
<evidence type="ECO:0000313" key="1">
    <source>
        <dbReference type="EMBL" id="KAI4384371.1"/>
    </source>
</evidence>